<gene>
    <name evidence="1" type="ORF">EV645_1132</name>
</gene>
<evidence type="ECO:0000313" key="1">
    <source>
        <dbReference type="EMBL" id="RZU18930.1"/>
    </source>
</evidence>
<dbReference type="AlphaFoldDB" id="A0A4Q7X767"/>
<dbReference type="RefSeq" id="WP_130440402.1">
    <property type="nucleotide sequence ID" value="NZ_SHKR01000011.1"/>
</dbReference>
<keyword evidence="2" id="KW-1185">Reference proteome</keyword>
<reference evidence="1 2" key="1">
    <citation type="journal article" date="2015" name="Stand. Genomic Sci.">
        <title>Genomic Encyclopedia of Bacterial and Archaeal Type Strains, Phase III: the genomes of soil and plant-associated and newly described type strains.</title>
        <authorList>
            <person name="Whitman W.B."/>
            <person name="Woyke T."/>
            <person name="Klenk H.P."/>
            <person name="Zhou Y."/>
            <person name="Lilburn T.G."/>
            <person name="Beck B.J."/>
            <person name="De Vos P."/>
            <person name="Vandamme P."/>
            <person name="Eisen J.A."/>
            <person name="Garrity G."/>
            <person name="Hugenholtz P."/>
            <person name="Kyrpides N.C."/>
        </authorList>
    </citation>
    <scope>NUCLEOTIDE SEQUENCE [LARGE SCALE GENOMIC DNA]</scope>
    <source>
        <strain evidence="1 2">VKM Ac-2540</strain>
    </source>
</reference>
<evidence type="ECO:0000313" key="2">
    <source>
        <dbReference type="Proteomes" id="UP000292027"/>
    </source>
</evidence>
<dbReference type="Proteomes" id="UP000292027">
    <property type="component" value="Unassembled WGS sequence"/>
</dbReference>
<proteinExistence type="predicted"/>
<protein>
    <submittedName>
        <fullName evidence="1">Uncharacterized protein</fullName>
    </submittedName>
</protein>
<accession>A0A4Q7X767</accession>
<organism evidence="1 2">
    <name type="scientific">Kribbella rubisoli</name>
    <dbReference type="NCBI Taxonomy" id="3075929"/>
    <lineage>
        <taxon>Bacteria</taxon>
        <taxon>Bacillati</taxon>
        <taxon>Actinomycetota</taxon>
        <taxon>Actinomycetes</taxon>
        <taxon>Propionibacteriales</taxon>
        <taxon>Kribbellaceae</taxon>
        <taxon>Kribbella</taxon>
    </lineage>
</organism>
<dbReference type="OrthoDB" id="3296614at2"/>
<sequence length="118" mass="13401">MNEPRPAQPGDSYASRIPYVVPDSLDQLTGPRTGMVEIPVSVAWGPQRVYDLGNPVDRLYLYQTVLSEASTLDQLTRLVNKDLLIELWPQMHLPRYCVRRWHTAFPQLAQIGAGGIWQ</sequence>
<name>A0A4Q7X767_9ACTN</name>
<dbReference type="EMBL" id="SHKR01000011">
    <property type="protein sequence ID" value="RZU18930.1"/>
    <property type="molecule type" value="Genomic_DNA"/>
</dbReference>
<comment type="caution">
    <text evidence="1">The sequence shown here is derived from an EMBL/GenBank/DDBJ whole genome shotgun (WGS) entry which is preliminary data.</text>
</comment>